<comment type="caution">
    <text evidence="4">The sequence shown here is derived from an EMBL/GenBank/DDBJ whole genome shotgun (WGS) entry which is preliminary data.</text>
</comment>
<comment type="similarity">
    <text evidence="1">Belongs to the ThrE exporter (TC 2.A.79) family.</text>
</comment>
<feature type="transmembrane region" description="Helical" evidence="2">
    <location>
        <begin position="212"/>
        <end position="234"/>
    </location>
</feature>
<dbReference type="AlphaFoldDB" id="A0A9P6B1M3"/>
<proteinExistence type="inferred from homology"/>
<keyword evidence="2" id="KW-0472">Membrane</keyword>
<evidence type="ECO:0000256" key="2">
    <source>
        <dbReference type="SAM" id="Phobius"/>
    </source>
</evidence>
<evidence type="ECO:0000313" key="5">
    <source>
        <dbReference type="Proteomes" id="UP000886523"/>
    </source>
</evidence>
<dbReference type="PANTHER" id="PTHR31082:SF4">
    <property type="entry name" value="PHEROMONE-REGULATED MEMBRANE PROTEIN 10"/>
    <property type="match status" value="1"/>
</dbReference>
<dbReference type="InterPro" id="IPR051361">
    <property type="entry name" value="ThrE/Ser_Exporter"/>
</dbReference>
<name>A0A9P6B1M3_9AGAM</name>
<keyword evidence="5" id="KW-1185">Reference proteome</keyword>
<dbReference type="InterPro" id="IPR010619">
    <property type="entry name" value="ThrE-like_N"/>
</dbReference>
<reference evidence="4" key="1">
    <citation type="journal article" date="2020" name="Nat. Commun.">
        <title>Large-scale genome sequencing of mycorrhizal fungi provides insights into the early evolution of symbiotic traits.</title>
        <authorList>
            <person name="Miyauchi S."/>
            <person name="Kiss E."/>
            <person name="Kuo A."/>
            <person name="Drula E."/>
            <person name="Kohler A."/>
            <person name="Sanchez-Garcia M."/>
            <person name="Morin E."/>
            <person name="Andreopoulos B."/>
            <person name="Barry K.W."/>
            <person name="Bonito G."/>
            <person name="Buee M."/>
            <person name="Carver A."/>
            <person name="Chen C."/>
            <person name="Cichocki N."/>
            <person name="Clum A."/>
            <person name="Culley D."/>
            <person name="Crous P.W."/>
            <person name="Fauchery L."/>
            <person name="Girlanda M."/>
            <person name="Hayes R.D."/>
            <person name="Keri Z."/>
            <person name="LaButti K."/>
            <person name="Lipzen A."/>
            <person name="Lombard V."/>
            <person name="Magnuson J."/>
            <person name="Maillard F."/>
            <person name="Murat C."/>
            <person name="Nolan M."/>
            <person name="Ohm R.A."/>
            <person name="Pangilinan J."/>
            <person name="Pereira M.F."/>
            <person name="Perotto S."/>
            <person name="Peter M."/>
            <person name="Pfister S."/>
            <person name="Riley R."/>
            <person name="Sitrit Y."/>
            <person name="Stielow J.B."/>
            <person name="Szollosi G."/>
            <person name="Zifcakova L."/>
            <person name="Stursova M."/>
            <person name="Spatafora J.W."/>
            <person name="Tedersoo L."/>
            <person name="Vaario L.M."/>
            <person name="Yamada A."/>
            <person name="Yan M."/>
            <person name="Wang P."/>
            <person name="Xu J."/>
            <person name="Bruns T."/>
            <person name="Baldrian P."/>
            <person name="Vilgalys R."/>
            <person name="Dunand C."/>
            <person name="Henrissat B."/>
            <person name="Grigoriev I.V."/>
            <person name="Hibbett D."/>
            <person name="Nagy L.G."/>
            <person name="Martin F.M."/>
        </authorList>
    </citation>
    <scope>NUCLEOTIDE SEQUENCE</scope>
    <source>
        <strain evidence="4">UP504</strain>
    </source>
</reference>
<dbReference type="PANTHER" id="PTHR31082">
    <property type="entry name" value="PHEROMONE-REGULATED MEMBRANE PROTEIN 10"/>
    <property type="match status" value="1"/>
</dbReference>
<keyword evidence="2" id="KW-0812">Transmembrane</keyword>
<feature type="transmembrane region" description="Helical" evidence="2">
    <location>
        <begin position="266"/>
        <end position="286"/>
    </location>
</feature>
<sequence>MMFGTPMHKIEDQLLEAAHFLHVPAQFVLFNSEIIAVFGAKETVNGRTHFVQQGQGLDLGHLRESHLAYIRVTRDEISAAEGTAQLQKLIKAPPVYSKPWLLLFAFTAGFAICPMGFSGSWLDALMAGLMSTMLVSFQLWIFKGVLFIGIFEMTIVILNSFIARLLNSLGGHIFCYSAISSAGVVLILPGFYVLQGSLELASKNFATGSTKLVYAIIYALSLGFCLTLGSDIAFGVDDPIRKYNYVLQGCYRDPSWEWYLKPVGPLWLFGLAPLFIFSLASINGQFWRTRNILIEVVFGCAAFAANYAGNHYIYDRGDVVSAIGATVVGILGTILGHWYPEDALPSMIPGVLVLLPAGLTVVGGLSENIIGSQSTIMTWLSSGLRMVQVTIGITVGLFASTCVVYAFTSLSKRNKNKSTAF</sequence>
<feature type="transmembrane region" description="Helical" evidence="2">
    <location>
        <begin position="320"/>
        <end position="340"/>
    </location>
</feature>
<feature type="transmembrane region" description="Helical" evidence="2">
    <location>
        <begin position="173"/>
        <end position="192"/>
    </location>
</feature>
<gene>
    <name evidence="4" type="ORF">BS47DRAFT_1293215</name>
</gene>
<feature type="transmembrane region" description="Helical" evidence="2">
    <location>
        <begin position="100"/>
        <end position="117"/>
    </location>
</feature>
<protein>
    <recommendedName>
        <fullName evidence="3">Threonine/serine exporter-like N-terminal domain-containing protein</fullName>
    </recommendedName>
</protein>
<feature type="transmembrane region" description="Helical" evidence="2">
    <location>
        <begin position="346"/>
        <end position="365"/>
    </location>
</feature>
<dbReference type="EMBL" id="MU128945">
    <property type="protein sequence ID" value="KAF9515840.1"/>
    <property type="molecule type" value="Genomic_DNA"/>
</dbReference>
<organism evidence="4 5">
    <name type="scientific">Hydnum rufescens UP504</name>
    <dbReference type="NCBI Taxonomy" id="1448309"/>
    <lineage>
        <taxon>Eukaryota</taxon>
        <taxon>Fungi</taxon>
        <taxon>Dikarya</taxon>
        <taxon>Basidiomycota</taxon>
        <taxon>Agaricomycotina</taxon>
        <taxon>Agaricomycetes</taxon>
        <taxon>Cantharellales</taxon>
        <taxon>Hydnaceae</taxon>
        <taxon>Hydnum</taxon>
    </lineage>
</organism>
<dbReference type="Pfam" id="PF06738">
    <property type="entry name" value="ThrE"/>
    <property type="match status" value="1"/>
</dbReference>
<dbReference type="GO" id="GO:0022857">
    <property type="term" value="F:transmembrane transporter activity"/>
    <property type="evidence" value="ECO:0007669"/>
    <property type="project" value="InterPro"/>
</dbReference>
<evidence type="ECO:0000313" key="4">
    <source>
        <dbReference type="EMBL" id="KAF9515840.1"/>
    </source>
</evidence>
<dbReference type="Proteomes" id="UP000886523">
    <property type="component" value="Unassembled WGS sequence"/>
</dbReference>
<feature type="transmembrane region" description="Helical" evidence="2">
    <location>
        <begin position="386"/>
        <end position="407"/>
    </location>
</feature>
<dbReference type="OrthoDB" id="413008at2759"/>
<accession>A0A9P6B1M3</accession>
<feature type="transmembrane region" description="Helical" evidence="2">
    <location>
        <begin position="292"/>
        <end position="308"/>
    </location>
</feature>
<feature type="transmembrane region" description="Helical" evidence="2">
    <location>
        <begin position="137"/>
        <end position="161"/>
    </location>
</feature>
<feature type="domain" description="Threonine/serine exporter-like N-terminal" evidence="3">
    <location>
        <begin position="1"/>
        <end position="230"/>
    </location>
</feature>
<keyword evidence="2" id="KW-1133">Transmembrane helix</keyword>
<evidence type="ECO:0000259" key="3">
    <source>
        <dbReference type="Pfam" id="PF06738"/>
    </source>
</evidence>
<evidence type="ECO:0000256" key="1">
    <source>
        <dbReference type="ARBA" id="ARBA00034125"/>
    </source>
</evidence>